<dbReference type="KEGG" id="fll:EI427_25500"/>
<evidence type="ECO:0000256" key="5">
    <source>
        <dbReference type="ARBA" id="ARBA00023136"/>
    </source>
</evidence>
<proteinExistence type="inferred from homology"/>
<accession>A0A3Q9FVN7</accession>
<evidence type="ECO:0000256" key="6">
    <source>
        <dbReference type="ARBA" id="ARBA00023237"/>
    </source>
</evidence>
<dbReference type="InterPro" id="IPR023997">
    <property type="entry name" value="TonB-dep_OMP_SusC/RagA_CS"/>
</dbReference>
<keyword evidence="6 7" id="KW-0998">Cell outer membrane</keyword>
<dbReference type="Pfam" id="PF07715">
    <property type="entry name" value="Plug"/>
    <property type="match status" value="1"/>
</dbReference>
<dbReference type="SUPFAM" id="SSF49464">
    <property type="entry name" value="Carboxypeptidase regulatory domain-like"/>
    <property type="match status" value="1"/>
</dbReference>
<keyword evidence="4 7" id="KW-0812">Transmembrane</keyword>
<protein>
    <submittedName>
        <fullName evidence="9">TonB-dependent receptor</fullName>
    </submittedName>
</protein>
<evidence type="ECO:0000256" key="3">
    <source>
        <dbReference type="ARBA" id="ARBA00022452"/>
    </source>
</evidence>
<comment type="similarity">
    <text evidence="7">Belongs to the TonB-dependent receptor family.</text>
</comment>
<dbReference type="AlphaFoldDB" id="A0A3Q9FVN7"/>
<dbReference type="InterPro" id="IPR012910">
    <property type="entry name" value="Plug_dom"/>
</dbReference>
<keyword evidence="9" id="KW-0675">Receptor</keyword>
<organism evidence="9 10">
    <name type="scientific">Flammeovirga pectinis</name>
    <dbReference type="NCBI Taxonomy" id="2494373"/>
    <lineage>
        <taxon>Bacteria</taxon>
        <taxon>Pseudomonadati</taxon>
        <taxon>Bacteroidota</taxon>
        <taxon>Cytophagia</taxon>
        <taxon>Cytophagales</taxon>
        <taxon>Flammeovirgaceae</taxon>
        <taxon>Flammeovirga</taxon>
    </lineage>
</organism>
<dbReference type="Gene3D" id="2.170.130.10">
    <property type="entry name" value="TonB-dependent receptor, plug domain"/>
    <property type="match status" value="1"/>
</dbReference>
<dbReference type="InterPro" id="IPR037066">
    <property type="entry name" value="Plug_dom_sf"/>
</dbReference>
<evidence type="ECO:0000256" key="7">
    <source>
        <dbReference type="PROSITE-ProRule" id="PRU01360"/>
    </source>
</evidence>
<sequence length="1042" mass="115223">MFLLSLVCSLPMYAQSRVITGRVLDGADQSPIPGVNVLVKGTTIGTVTDFDGNYKLSTDEKVTELVFTYVGYKDLIQQIGFSDVVDISLEPDLEQLEEVVVVGYGVEKKKLNTGATLNVKGEDLQKLNTATAMDGLQGITPGVNITKSNGAPGAGTKVVIRGTGTVGNSNPLYIVDGIAVGDIDYLSPADIETIDVLKDAASSAIYGSRAANGVILVTTKKGTKGPKPTISYDMYYGVQQVAKAPDLLNAQEYIMIMNEKNANGGNAPIDWAKQVTNFNEYALGTNKGTNWFEETYNKNAPVQSHSINMTGGSAESTYSIGFNYFDQEGIIGKQINSSFNRINVRMNTDHVLIKNNADRNILKFGQTLNYTNSSKPNIASGNRYYNDLHNMLVASPLLPMYAPDNTHKAYPYHDPQIFDQGANPIALMEAERKDIENKNHQIVGSAYFEVEPIENLKIKSQFGVNASYGSSRTYVPSYNYGIHNQRALDGVKQTMYSNNQWTWTNTATYSKKLGKHNLTGLLGQEMIKQTEELKLEGENYNTIFQDPKFGYLSNAVNTKGSADGVIKGGDAYGWGLLSYFGRVSYNYNETFMLTAVLRADGSSNFLADDRWGYFPSFSAGYILTSHDFMEAVPQVTYFKVRGGWGQNGNQDIKKYQYAATIGFDNNGYPFNDPTQNQPGGVPVRIPNPNVSWETSEQANIGFDVNLFEDKLQITADVYQKNTKDWLVIPPAPAYYGTTNSFQNGGEIVNKGYEFSIRWNERKDNFSYGATFSFAHNTNEVIDIRNEEKLLSGPANVLSNGTEPMFRAEVGYPLGYFYGFETAGVLQNAEEAAAYVGPNGDPYFKNQQAGDVRFVDKNNDGKIDADDRTMIGNPIPSYTLGLQLNAEYKGIYTSIVFTSQLGNQVIRSWRSFSDQPKQNYTKDVFDRWQGEGTSNTKPRLAEAGHQNEWVSDLYVEDADFVRISNITLGYNFSHLAKSSQSPLNNLRVYYTGLNLFTFTQYSGMDPEIGYSPADSNGDTYSSGIDVGLYPASKTHMLGLSFKF</sequence>
<keyword evidence="3 7" id="KW-1134">Transmembrane beta strand</keyword>
<dbReference type="NCBIfam" id="TIGR04057">
    <property type="entry name" value="SusC_RagA_signa"/>
    <property type="match status" value="1"/>
</dbReference>
<dbReference type="InterPro" id="IPR039426">
    <property type="entry name" value="TonB-dep_rcpt-like"/>
</dbReference>
<dbReference type="NCBIfam" id="TIGR04056">
    <property type="entry name" value="OMP_RagA_SusC"/>
    <property type="match status" value="1"/>
</dbReference>
<dbReference type="Gene3D" id="2.60.40.1120">
    <property type="entry name" value="Carboxypeptidase-like, regulatory domain"/>
    <property type="match status" value="1"/>
</dbReference>
<dbReference type="GO" id="GO:0009279">
    <property type="term" value="C:cell outer membrane"/>
    <property type="evidence" value="ECO:0007669"/>
    <property type="project" value="UniProtKB-SubCell"/>
</dbReference>
<gene>
    <name evidence="9" type="ORF">EI427_25500</name>
</gene>
<comment type="subcellular location">
    <subcellularLocation>
        <location evidence="1 7">Cell outer membrane</location>
        <topology evidence="1 7">Multi-pass membrane protein</topology>
    </subcellularLocation>
</comment>
<dbReference type="OrthoDB" id="9768177at2"/>
<evidence type="ECO:0000256" key="2">
    <source>
        <dbReference type="ARBA" id="ARBA00022448"/>
    </source>
</evidence>
<dbReference type="Proteomes" id="UP000267268">
    <property type="component" value="Chromosome 2"/>
</dbReference>
<dbReference type="InterPro" id="IPR008969">
    <property type="entry name" value="CarboxyPept-like_regulatory"/>
</dbReference>
<name>A0A3Q9FVN7_9BACT</name>
<keyword evidence="10" id="KW-1185">Reference proteome</keyword>
<keyword evidence="5 7" id="KW-0472">Membrane</keyword>
<evidence type="ECO:0000313" key="10">
    <source>
        <dbReference type="Proteomes" id="UP000267268"/>
    </source>
</evidence>
<dbReference type="Gene3D" id="2.40.170.20">
    <property type="entry name" value="TonB-dependent receptor, beta-barrel domain"/>
    <property type="match status" value="1"/>
</dbReference>
<evidence type="ECO:0000313" key="9">
    <source>
        <dbReference type="EMBL" id="AZQ65598.1"/>
    </source>
</evidence>
<dbReference type="PROSITE" id="PS52016">
    <property type="entry name" value="TONB_DEPENDENT_REC_3"/>
    <property type="match status" value="1"/>
</dbReference>
<evidence type="ECO:0000256" key="1">
    <source>
        <dbReference type="ARBA" id="ARBA00004571"/>
    </source>
</evidence>
<dbReference type="InterPro" id="IPR036942">
    <property type="entry name" value="Beta-barrel_TonB_sf"/>
</dbReference>
<dbReference type="InterPro" id="IPR023996">
    <property type="entry name" value="TonB-dep_OMP_SusC/RagA"/>
</dbReference>
<dbReference type="Pfam" id="PF13715">
    <property type="entry name" value="CarbopepD_reg_2"/>
    <property type="match status" value="1"/>
</dbReference>
<dbReference type="EMBL" id="CP034563">
    <property type="protein sequence ID" value="AZQ65598.1"/>
    <property type="molecule type" value="Genomic_DNA"/>
</dbReference>
<reference evidence="9 10" key="1">
    <citation type="submission" date="2018-12" db="EMBL/GenBank/DDBJ databases">
        <title>Flammeovirga pectinis sp. nov., isolated from the gut of the Korean scallop, Patinopecten yessoensis.</title>
        <authorList>
            <person name="Bae J.-W."/>
            <person name="Jeong Y.-S."/>
            <person name="Kang W."/>
        </authorList>
    </citation>
    <scope>NUCLEOTIDE SEQUENCE [LARGE SCALE GENOMIC DNA]</scope>
    <source>
        <strain evidence="9 10">L12M1</strain>
    </source>
</reference>
<dbReference type="SUPFAM" id="SSF56935">
    <property type="entry name" value="Porins"/>
    <property type="match status" value="1"/>
</dbReference>
<evidence type="ECO:0000256" key="4">
    <source>
        <dbReference type="ARBA" id="ARBA00022692"/>
    </source>
</evidence>
<evidence type="ECO:0000259" key="8">
    <source>
        <dbReference type="Pfam" id="PF07715"/>
    </source>
</evidence>
<keyword evidence="2 7" id="KW-0813">Transport</keyword>
<feature type="domain" description="TonB-dependent receptor plug" evidence="8">
    <location>
        <begin position="113"/>
        <end position="214"/>
    </location>
</feature>